<evidence type="ECO:0000313" key="1">
    <source>
        <dbReference type="EMBL" id="KAI8540722.1"/>
    </source>
</evidence>
<protein>
    <submittedName>
        <fullName evidence="1">Uncharacterized protein</fullName>
    </submittedName>
</protein>
<dbReference type="EMBL" id="CM046395">
    <property type="protein sequence ID" value="KAI8540722.1"/>
    <property type="molecule type" value="Genomic_DNA"/>
</dbReference>
<proteinExistence type="predicted"/>
<evidence type="ECO:0000313" key="2">
    <source>
        <dbReference type="Proteomes" id="UP001062846"/>
    </source>
</evidence>
<gene>
    <name evidence="1" type="ORF">RHMOL_Rhmol08G0008000</name>
</gene>
<dbReference type="Proteomes" id="UP001062846">
    <property type="component" value="Chromosome 8"/>
</dbReference>
<comment type="caution">
    <text evidence="1">The sequence shown here is derived from an EMBL/GenBank/DDBJ whole genome shotgun (WGS) entry which is preliminary data.</text>
</comment>
<accession>A0ACC0MJP1</accession>
<organism evidence="1 2">
    <name type="scientific">Rhododendron molle</name>
    <name type="common">Chinese azalea</name>
    <name type="synonym">Azalea mollis</name>
    <dbReference type="NCBI Taxonomy" id="49168"/>
    <lineage>
        <taxon>Eukaryota</taxon>
        <taxon>Viridiplantae</taxon>
        <taxon>Streptophyta</taxon>
        <taxon>Embryophyta</taxon>
        <taxon>Tracheophyta</taxon>
        <taxon>Spermatophyta</taxon>
        <taxon>Magnoliopsida</taxon>
        <taxon>eudicotyledons</taxon>
        <taxon>Gunneridae</taxon>
        <taxon>Pentapetalae</taxon>
        <taxon>asterids</taxon>
        <taxon>Ericales</taxon>
        <taxon>Ericaceae</taxon>
        <taxon>Ericoideae</taxon>
        <taxon>Rhodoreae</taxon>
        <taxon>Rhododendron</taxon>
    </lineage>
</organism>
<reference evidence="1" key="1">
    <citation type="submission" date="2022-02" db="EMBL/GenBank/DDBJ databases">
        <title>Plant Genome Project.</title>
        <authorList>
            <person name="Zhang R.-G."/>
        </authorList>
    </citation>
    <scope>NUCLEOTIDE SEQUENCE</scope>
    <source>
        <strain evidence="1">AT1</strain>
    </source>
</reference>
<sequence length="183" mass="21851">MVSKCHGLPLALVVLGGVLHRKHPDEWFKLKDQIWRHVTEESDNVKYILELSFNDLPHHLKSCFLYFGLFPEDFEIHAERLCWLWEAEGFIKLDEEPFEMAYLYLQQLIDRSLILVSERNRRRIMRCRVHDLLRDLAIRKSKELNFLHIYDGADHSLLTPNSRRLASHCGFRRFVSLDHSDMH</sequence>
<keyword evidence="2" id="KW-1185">Reference proteome</keyword>
<name>A0ACC0MJP1_RHOML</name>